<keyword evidence="1" id="KW-0285">Flavoprotein</keyword>
<evidence type="ECO:0000313" key="6">
    <source>
        <dbReference type="Proteomes" id="UP000567179"/>
    </source>
</evidence>
<evidence type="ECO:0000259" key="4">
    <source>
        <dbReference type="Pfam" id="PF01494"/>
    </source>
</evidence>
<dbReference type="GO" id="GO:0071949">
    <property type="term" value="F:FAD binding"/>
    <property type="evidence" value="ECO:0007669"/>
    <property type="project" value="InterPro"/>
</dbReference>
<dbReference type="EMBL" id="JAACJJ010000058">
    <property type="protein sequence ID" value="KAF5310175.1"/>
    <property type="molecule type" value="Genomic_DNA"/>
</dbReference>
<protein>
    <recommendedName>
        <fullName evidence="4">FAD-binding domain-containing protein</fullName>
    </recommendedName>
</protein>
<dbReference type="PRINTS" id="PR00420">
    <property type="entry name" value="RNGMNOXGNASE"/>
</dbReference>
<accession>A0A8H5ASE2</accession>
<evidence type="ECO:0000256" key="2">
    <source>
        <dbReference type="ARBA" id="ARBA00022827"/>
    </source>
</evidence>
<name>A0A8H5ASE2_9AGAR</name>
<gene>
    <name evidence="5" type="ORF">D9619_010215</name>
</gene>
<keyword evidence="2" id="KW-0274">FAD</keyword>
<proteinExistence type="predicted"/>
<evidence type="ECO:0000256" key="3">
    <source>
        <dbReference type="ARBA" id="ARBA00023002"/>
    </source>
</evidence>
<comment type="caution">
    <text evidence="5">The sequence shown here is derived from an EMBL/GenBank/DDBJ whole genome shotgun (WGS) entry which is preliminary data.</text>
</comment>
<dbReference type="Pfam" id="PF01494">
    <property type="entry name" value="FAD_binding_3"/>
    <property type="match status" value="1"/>
</dbReference>
<dbReference type="GO" id="GO:0044550">
    <property type="term" value="P:secondary metabolite biosynthetic process"/>
    <property type="evidence" value="ECO:0007669"/>
    <property type="project" value="TreeGrafter"/>
</dbReference>
<dbReference type="OrthoDB" id="417877at2759"/>
<dbReference type="InterPro" id="IPR002938">
    <property type="entry name" value="FAD-bd"/>
</dbReference>
<feature type="domain" description="FAD-binding" evidence="4">
    <location>
        <begin position="11"/>
        <end position="372"/>
    </location>
</feature>
<dbReference type="InterPro" id="IPR036188">
    <property type="entry name" value="FAD/NAD-bd_sf"/>
</dbReference>
<dbReference type="InterPro" id="IPR051104">
    <property type="entry name" value="FAD_monoxygenase"/>
</dbReference>
<organism evidence="5 6">
    <name type="scientific">Psilocybe cf. subviscida</name>
    <dbReference type="NCBI Taxonomy" id="2480587"/>
    <lineage>
        <taxon>Eukaryota</taxon>
        <taxon>Fungi</taxon>
        <taxon>Dikarya</taxon>
        <taxon>Basidiomycota</taxon>
        <taxon>Agaricomycotina</taxon>
        <taxon>Agaricomycetes</taxon>
        <taxon>Agaricomycetidae</taxon>
        <taxon>Agaricales</taxon>
        <taxon>Agaricineae</taxon>
        <taxon>Strophariaceae</taxon>
        <taxon>Psilocybe</taxon>
    </lineage>
</organism>
<evidence type="ECO:0000256" key="1">
    <source>
        <dbReference type="ARBA" id="ARBA00022630"/>
    </source>
</evidence>
<dbReference type="Proteomes" id="UP000567179">
    <property type="component" value="Unassembled WGS sequence"/>
</dbReference>
<dbReference type="SUPFAM" id="SSF51905">
    <property type="entry name" value="FAD/NAD(P)-binding domain"/>
    <property type="match status" value="1"/>
</dbReference>
<dbReference type="PANTHER" id="PTHR46720:SF3">
    <property type="entry name" value="FAD-BINDING DOMAIN-CONTAINING PROTEIN-RELATED"/>
    <property type="match status" value="1"/>
</dbReference>
<reference evidence="5 6" key="1">
    <citation type="journal article" date="2020" name="ISME J.">
        <title>Uncovering the hidden diversity of litter-decomposition mechanisms in mushroom-forming fungi.</title>
        <authorList>
            <person name="Floudas D."/>
            <person name="Bentzer J."/>
            <person name="Ahren D."/>
            <person name="Johansson T."/>
            <person name="Persson P."/>
            <person name="Tunlid A."/>
        </authorList>
    </citation>
    <scope>NUCLEOTIDE SEQUENCE [LARGE SCALE GENOMIC DNA]</scope>
    <source>
        <strain evidence="5 6">CBS 101986</strain>
    </source>
</reference>
<dbReference type="GO" id="GO:0016491">
    <property type="term" value="F:oxidoreductase activity"/>
    <property type="evidence" value="ECO:0007669"/>
    <property type="project" value="UniProtKB-KW"/>
</dbReference>
<evidence type="ECO:0000313" key="5">
    <source>
        <dbReference type="EMBL" id="KAF5310175.1"/>
    </source>
</evidence>
<keyword evidence="3" id="KW-0560">Oxidoreductase</keyword>
<keyword evidence="6" id="KW-1185">Reference proteome</keyword>
<dbReference type="AlphaFoldDB" id="A0A8H5ASE2"/>
<dbReference type="Gene3D" id="3.50.50.60">
    <property type="entry name" value="FAD/NAD(P)-binding domain"/>
    <property type="match status" value="1"/>
</dbReference>
<dbReference type="PANTHER" id="PTHR46720">
    <property type="entry name" value="HYDROXYLASE, PUTATIVE (AFU_ORTHOLOGUE AFUA_3G01460)-RELATED"/>
    <property type="match status" value="1"/>
</dbReference>
<dbReference type="SUPFAM" id="SSF54373">
    <property type="entry name" value="FAD-linked reductases, C-terminal domain"/>
    <property type="match status" value="1"/>
</dbReference>
<sequence>MDKTTLGPLRIAIVGAGIGGLTLSAALGQLGKNRALEVNLYESASEISAIGAGITFWPRQWKIIKTLGIDESLLKFTPSVSDDLESLVCQIRKSDQKEGFYVDDIVVKGGMYRFHRADLQNSLMSHMKGTLHLGHQFVSFKEVEDEVILTFANGTVACCDLLVGMDGINSVVRRGLLLSQGHKDSPSMEPGWMGQVVYRGLVSEEALNAHFPNHMALDTPMMYSGKNKQIITYPVKHTTKFINIGAIITDPSKSGTPYNHPPAEASTAELLNLFSEFEPQVQALLSCIERPMRFPVKWLIPLERYTCGRVVLGGDAAHAMPPYQGAGAGVAIEDAYILAHLLSHSGVLKANVSKAVEIYDIVRTPEGNRVLDGSIACGDIAQLRGLELDAIEEGDHESARARLKKHFDGFSKYLEWLWLDNAEEGREQALRMLEERLDQVA</sequence>